<dbReference type="Proteomes" id="UP000550401">
    <property type="component" value="Unassembled WGS sequence"/>
</dbReference>
<protein>
    <recommendedName>
        <fullName evidence="3">Amidohydrolase family protein</fullName>
    </recommendedName>
</protein>
<gene>
    <name evidence="1" type="ORF">FHW12_003960</name>
</gene>
<evidence type="ECO:0000313" key="1">
    <source>
        <dbReference type="EMBL" id="MBA8889713.1"/>
    </source>
</evidence>
<evidence type="ECO:0008006" key="3">
    <source>
        <dbReference type="Google" id="ProtNLM"/>
    </source>
</evidence>
<dbReference type="RefSeq" id="WP_182532756.1">
    <property type="nucleotide sequence ID" value="NZ_JACGXL010000008.1"/>
</dbReference>
<reference evidence="1 2" key="1">
    <citation type="submission" date="2020-07" db="EMBL/GenBank/DDBJ databases">
        <title>Genomic Encyclopedia of Type Strains, Phase IV (KMG-V): Genome sequencing to study the core and pangenomes of soil and plant-associated prokaryotes.</title>
        <authorList>
            <person name="Whitman W."/>
        </authorList>
    </citation>
    <scope>NUCLEOTIDE SEQUENCE [LARGE SCALE GENOMIC DNA]</scope>
    <source>
        <strain evidence="1 2">RH2WT43</strain>
    </source>
</reference>
<dbReference type="EMBL" id="JACGXL010000008">
    <property type="protein sequence ID" value="MBA8889713.1"/>
    <property type="molecule type" value="Genomic_DNA"/>
</dbReference>
<dbReference type="SUPFAM" id="SSF51556">
    <property type="entry name" value="Metallo-dependent hydrolases"/>
    <property type="match status" value="1"/>
</dbReference>
<sequence length="559" mass="61073">MSIPYSPTRRRLLGAFAAAPLAFTGCCALRRFPAPLITDTGRATPPNRILRPEVRDHGARHAVDAHAHFFNASDVNVAGYVEHCIAHSRDEPLRTLIRAMAPVLDALAGNAKTAAAEYAELIQQASGVQPYSAGDASAALDRRIEARRDDIARELYDTMRRKGADTAYARAKDSALRKRGARDVSPQLTPERIRQSMALTTGVQPFGATSPRAATSDEADGVLRFASYMLQDRWMNLRTYARAYSTDAGSYGIDAAFGALVDFDYWLDCAPYSSRSDQMKLHSLLSYLSGGYMLPLIGYNPWTDIKRDGESLALVKEAIGSYGFVGVKLYPPTGFFPYGNADHPVETPLPRPDLRELDRRLATLFDWCVANEVPVMAHSNHSMGRDDASDAFGGTVGWTALEARYEGKPAPSVSLSHFGGDANGDGDWPARFAGLMARYPQAPIYGDLAYWSNARTCGIAGSDACAELRARIEAAKAAYPAIGERLMYGSDWLMLAQERDWEQFPAQIASAVTGTGHDLLPFDALFRANAVHFFGLDREGPQRSRAMRALAQVPAWFGG</sequence>
<organism evidence="1 2">
    <name type="scientific">Dokdonella fugitiva</name>
    <dbReference type="NCBI Taxonomy" id="328517"/>
    <lineage>
        <taxon>Bacteria</taxon>
        <taxon>Pseudomonadati</taxon>
        <taxon>Pseudomonadota</taxon>
        <taxon>Gammaproteobacteria</taxon>
        <taxon>Lysobacterales</taxon>
        <taxon>Rhodanobacteraceae</taxon>
        <taxon>Dokdonella</taxon>
    </lineage>
</organism>
<dbReference type="Gene3D" id="3.20.20.140">
    <property type="entry name" value="Metal-dependent hydrolases"/>
    <property type="match status" value="1"/>
</dbReference>
<evidence type="ECO:0000313" key="2">
    <source>
        <dbReference type="Proteomes" id="UP000550401"/>
    </source>
</evidence>
<keyword evidence="2" id="KW-1185">Reference proteome</keyword>
<comment type="caution">
    <text evidence="1">The sequence shown here is derived from an EMBL/GenBank/DDBJ whole genome shotgun (WGS) entry which is preliminary data.</text>
</comment>
<dbReference type="AlphaFoldDB" id="A0A839F3T8"/>
<accession>A0A839F3T8</accession>
<dbReference type="InterPro" id="IPR032466">
    <property type="entry name" value="Metal_Hydrolase"/>
</dbReference>
<proteinExistence type="predicted"/>
<name>A0A839F3T8_9GAMM</name>